<evidence type="ECO:0000313" key="2">
    <source>
        <dbReference type="Proteomes" id="UP000827319"/>
    </source>
</evidence>
<sequence length="113" mass="12995">MAHDHYKKDVSHLDMLDVYRVLRLFNVTDPCIQHAVKKLLVAGGRGAGKGFLKDIQEAIDSLERCKQMLAEDDKPRLERHISAIYHIDTTLRGPTGKVEEADNNLRERMEERL</sequence>
<organism evidence="1 2">
    <name type="scientific">Stenotrophomonas phage Siara</name>
    <dbReference type="NCBI Taxonomy" id="2859658"/>
    <lineage>
        <taxon>Viruses</taxon>
        <taxon>Duplodnaviria</taxon>
        <taxon>Heunggongvirae</taxon>
        <taxon>Uroviricota</taxon>
        <taxon>Caudoviricetes</taxon>
        <taxon>Beaumontvirinae</taxon>
        <taxon>Siaravirus</taxon>
        <taxon>Siaravirus siara</taxon>
    </lineage>
</organism>
<reference evidence="1" key="1">
    <citation type="submission" date="2021-06" db="EMBL/GenBank/DDBJ databases">
        <title>Complete genome sequence of Stenotrophomonas maltophilia phage Siara.</title>
        <authorList>
            <person name="Marmion J."/>
            <person name="Tate N."/>
            <person name="Clark J."/>
            <person name="Le T."/>
            <person name="Liu M."/>
            <person name="Burrowes B."/>
            <person name="Gill J."/>
        </authorList>
    </citation>
    <scope>NUCLEOTIDE SEQUENCE</scope>
</reference>
<dbReference type="Proteomes" id="UP000827319">
    <property type="component" value="Segment"/>
</dbReference>
<dbReference type="EMBL" id="MZ326859">
    <property type="protein sequence ID" value="QYW02027.1"/>
    <property type="molecule type" value="Genomic_DNA"/>
</dbReference>
<protein>
    <submittedName>
        <fullName evidence="1">Uncharacterized protein</fullName>
    </submittedName>
</protein>
<name>A0AAE7WMF8_9CAUD</name>
<gene>
    <name evidence="1" type="ORF">CPT_Siara_024</name>
</gene>
<accession>A0AAE7WMF8</accession>
<proteinExistence type="predicted"/>
<keyword evidence="2" id="KW-1185">Reference proteome</keyword>
<evidence type="ECO:0000313" key="1">
    <source>
        <dbReference type="EMBL" id="QYW02027.1"/>
    </source>
</evidence>